<reference evidence="1" key="1">
    <citation type="journal article" date="2021" name="Proc. Natl. Acad. Sci. U.S.A.">
        <title>A Catalog of Tens of Thousands of Viruses from Human Metagenomes Reveals Hidden Associations with Chronic Diseases.</title>
        <authorList>
            <person name="Tisza M.J."/>
            <person name="Buck C.B."/>
        </authorList>
    </citation>
    <scope>NUCLEOTIDE SEQUENCE</scope>
    <source>
        <strain evidence="1">CtLYp5</strain>
    </source>
</reference>
<accession>A0A8S5SXP5</accession>
<evidence type="ECO:0000313" key="1">
    <source>
        <dbReference type="EMBL" id="DAF55555.1"/>
    </source>
</evidence>
<sequence>MKAYKIMNYEPNGSDVQIGKIIATADGEAVLCAGG</sequence>
<proteinExistence type="predicted"/>
<name>A0A8S5SXP5_9CAUD</name>
<organism evidence="1">
    <name type="scientific">Myoviridae sp. ctLYp5</name>
    <dbReference type="NCBI Taxonomy" id="2827680"/>
    <lineage>
        <taxon>Viruses</taxon>
        <taxon>Duplodnaviria</taxon>
        <taxon>Heunggongvirae</taxon>
        <taxon>Uroviricota</taxon>
        <taxon>Caudoviricetes</taxon>
    </lineage>
</organism>
<protein>
    <submittedName>
        <fullName evidence="1">Uncharacterized protein</fullName>
    </submittedName>
</protein>
<dbReference type="EMBL" id="BK032693">
    <property type="protein sequence ID" value="DAF55555.1"/>
    <property type="molecule type" value="Genomic_DNA"/>
</dbReference>